<name>A0A0F9ADG4_9ZZZZ</name>
<feature type="region of interest" description="Disordered" evidence="1">
    <location>
        <begin position="1"/>
        <end position="30"/>
    </location>
</feature>
<dbReference type="AlphaFoldDB" id="A0A0F9ADG4"/>
<dbReference type="EMBL" id="LAZR01055374">
    <property type="protein sequence ID" value="KKK76504.1"/>
    <property type="molecule type" value="Genomic_DNA"/>
</dbReference>
<gene>
    <name evidence="2" type="ORF">LCGC14_2863000</name>
</gene>
<protein>
    <submittedName>
        <fullName evidence="2">Uncharacterized protein</fullName>
    </submittedName>
</protein>
<feature type="region of interest" description="Disordered" evidence="1">
    <location>
        <begin position="43"/>
        <end position="75"/>
    </location>
</feature>
<comment type="caution">
    <text evidence="2">The sequence shown here is derived from an EMBL/GenBank/DDBJ whole genome shotgun (WGS) entry which is preliminary data.</text>
</comment>
<accession>A0A0F9ADG4</accession>
<feature type="compositionally biased region" description="Polar residues" evidence="1">
    <location>
        <begin position="11"/>
        <end position="30"/>
    </location>
</feature>
<sequence length="128" mass="14484">RGISFLRDSRPNSPSSMLQPNQTSCKSNQTSCKMTEVKLAGLHQTSDETRLQQAAGRAVRNNQPDFMGEETVSERKKRKKKAINLLKDCDYTPSAASNLANHLLFLKYQPRHRQEQVITAIIKITRGE</sequence>
<proteinExistence type="predicted"/>
<evidence type="ECO:0000256" key="1">
    <source>
        <dbReference type="SAM" id="MobiDB-lite"/>
    </source>
</evidence>
<evidence type="ECO:0000313" key="2">
    <source>
        <dbReference type="EMBL" id="KKK76504.1"/>
    </source>
</evidence>
<feature type="non-terminal residue" evidence="2">
    <location>
        <position position="1"/>
    </location>
</feature>
<organism evidence="2">
    <name type="scientific">marine sediment metagenome</name>
    <dbReference type="NCBI Taxonomy" id="412755"/>
    <lineage>
        <taxon>unclassified sequences</taxon>
        <taxon>metagenomes</taxon>
        <taxon>ecological metagenomes</taxon>
    </lineage>
</organism>
<reference evidence="2" key="1">
    <citation type="journal article" date="2015" name="Nature">
        <title>Complex archaea that bridge the gap between prokaryotes and eukaryotes.</title>
        <authorList>
            <person name="Spang A."/>
            <person name="Saw J.H."/>
            <person name="Jorgensen S.L."/>
            <person name="Zaremba-Niedzwiedzka K."/>
            <person name="Martijn J."/>
            <person name="Lind A.E."/>
            <person name="van Eijk R."/>
            <person name="Schleper C."/>
            <person name="Guy L."/>
            <person name="Ettema T.J."/>
        </authorList>
    </citation>
    <scope>NUCLEOTIDE SEQUENCE</scope>
</reference>